<reference evidence="2" key="1">
    <citation type="journal article" date="2023" name="Mol. Phylogenet. Evol.">
        <title>Genome-scale phylogeny and comparative genomics of the fungal order Sordariales.</title>
        <authorList>
            <person name="Hensen N."/>
            <person name="Bonometti L."/>
            <person name="Westerberg I."/>
            <person name="Brannstrom I.O."/>
            <person name="Guillou S."/>
            <person name="Cros-Aarteil S."/>
            <person name="Calhoun S."/>
            <person name="Haridas S."/>
            <person name="Kuo A."/>
            <person name="Mondo S."/>
            <person name="Pangilinan J."/>
            <person name="Riley R."/>
            <person name="LaButti K."/>
            <person name="Andreopoulos B."/>
            <person name="Lipzen A."/>
            <person name="Chen C."/>
            <person name="Yan M."/>
            <person name="Daum C."/>
            <person name="Ng V."/>
            <person name="Clum A."/>
            <person name="Steindorff A."/>
            <person name="Ohm R.A."/>
            <person name="Martin F."/>
            <person name="Silar P."/>
            <person name="Natvig D.O."/>
            <person name="Lalanne C."/>
            <person name="Gautier V."/>
            <person name="Ament-Velasquez S.L."/>
            <person name="Kruys A."/>
            <person name="Hutchinson M.I."/>
            <person name="Powell A.J."/>
            <person name="Barry K."/>
            <person name="Miller A.N."/>
            <person name="Grigoriev I.V."/>
            <person name="Debuchy R."/>
            <person name="Gladieux P."/>
            <person name="Hiltunen Thoren M."/>
            <person name="Johannesson H."/>
        </authorList>
    </citation>
    <scope>NUCLEOTIDE SEQUENCE</scope>
    <source>
        <strain evidence="2">SMH4131-1</strain>
    </source>
</reference>
<accession>A0AAE0I7B2</accession>
<keyword evidence="3" id="KW-1185">Reference proteome</keyword>
<dbReference type="PANTHER" id="PTHR13349:SF2">
    <property type="entry name" value="TRANSLATION MACHINERY-ASSOCIATED PROTEIN 16"/>
    <property type="match status" value="1"/>
</dbReference>
<evidence type="ECO:0000313" key="2">
    <source>
        <dbReference type="EMBL" id="KAK3319822.1"/>
    </source>
</evidence>
<gene>
    <name evidence="2" type="ORF">B0T19DRAFT_272369</name>
</gene>
<proteinExistence type="inferred from homology"/>
<dbReference type="Proteomes" id="UP001286456">
    <property type="component" value="Unassembled WGS sequence"/>
</dbReference>
<name>A0AAE0I7B2_9PEZI</name>
<reference evidence="2" key="2">
    <citation type="submission" date="2023-06" db="EMBL/GenBank/DDBJ databases">
        <authorList>
            <consortium name="Lawrence Berkeley National Laboratory"/>
            <person name="Haridas S."/>
            <person name="Hensen N."/>
            <person name="Bonometti L."/>
            <person name="Westerberg I."/>
            <person name="Brannstrom I.O."/>
            <person name="Guillou S."/>
            <person name="Cros-Aarteil S."/>
            <person name="Calhoun S."/>
            <person name="Kuo A."/>
            <person name="Mondo S."/>
            <person name="Pangilinan J."/>
            <person name="Riley R."/>
            <person name="Labutti K."/>
            <person name="Andreopoulos B."/>
            <person name="Lipzen A."/>
            <person name="Chen C."/>
            <person name="Yanf M."/>
            <person name="Daum C."/>
            <person name="Ng V."/>
            <person name="Clum A."/>
            <person name="Steindorff A."/>
            <person name="Ohm R."/>
            <person name="Martin F."/>
            <person name="Silar P."/>
            <person name="Natvig D."/>
            <person name="Lalanne C."/>
            <person name="Gautier V."/>
            <person name="Ament-Velasquez S.L."/>
            <person name="Kruys A."/>
            <person name="Hutchinson M.I."/>
            <person name="Powell A.J."/>
            <person name="Barry K."/>
            <person name="Miller A.N."/>
            <person name="Grigoriev I.V."/>
            <person name="Debuchy R."/>
            <person name="Gladieux P."/>
            <person name="Thoren M.H."/>
            <person name="Johannesson H."/>
        </authorList>
    </citation>
    <scope>NUCLEOTIDE SEQUENCE</scope>
    <source>
        <strain evidence="2">SMH4131-1</strain>
    </source>
</reference>
<comment type="similarity">
    <text evidence="1">Belongs to the TMA16 family.</text>
</comment>
<dbReference type="AlphaFoldDB" id="A0AAE0I7B2"/>
<dbReference type="InterPro" id="IPR038356">
    <property type="entry name" value="Tma16_sf"/>
</dbReference>
<protein>
    <submittedName>
        <fullName evidence="2">Translation machinery-associated protein 16</fullName>
    </submittedName>
</protein>
<comment type="caution">
    <text evidence="2">The sequence shown here is derived from an EMBL/GenBank/DDBJ whole genome shotgun (WGS) entry which is preliminary data.</text>
</comment>
<evidence type="ECO:0000313" key="3">
    <source>
        <dbReference type="Proteomes" id="UP001286456"/>
    </source>
</evidence>
<dbReference type="Gene3D" id="1.20.1440.170">
    <property type="entry name" value="Translation machinery-associated protein 16-like"/>
    <property type="match status" value="1"/>
</dbReference>
<dbReference type="Pfam" id="PF11176">
    <property type="entry name" value="Tma16"/>
    <property type="match status" value="1"/>
</dbReference>
<organism evidence="2 3">
    <name type="scientific">Cercophora scortea</name>
    <dbReference type="NCBI Taxonomy" id="314031"/>
    <lineage>
        <taxon>Eukaryota</taxon>
        <taxon>Fungi</taxon>
        <taxon>Dikarya</taxon>
        <taxon>Ascomycota</taxon>
        <taxon>Pezizomycotina</taxon>
        <taxon>Sordariomycetes</taxon>
        <taxon>Sordariomycetidae</taxon>
        <taxon>Sordariales</taxon>
        <taxon>Lasiosphaeriaceae</taxon>
        <taxon>Cercophora</taxon>
    </lineage>
</organism>
<evidence type="ECO:0000256" key="1">
    <source>
        <dbReference type="ARBA" id="ARBA00034127"/>
    </source>
</evidence>
<dbReference type="PANTHER" id="PTHR13349">
    <property type="entry name" value="TRANSLATION MACHINERY-ASSOCIATED PROTEIN 16"/>
    <property type="match status" value="1"/>
</dbReference>
<dbReference type="GO" id="GO:0005634">
    <property type="term" value="C:nucleus"/>
    <property type="evidence" value="ECO:0007669"/>
    <property type="project" value="TreeGrafter"/>
</dbReference>
<dbReference type="EMBL" id="JAUEPO010000006">
    <property type="protein sequence ID" value="KAK3319822.1"/>
    <property type="molecule type" value="Genomic_DNA"/>
</dbReference>
<dbReference type="InterPro" id="IPR021346">
    <property type="entry name" value="Tma16"/>
</dbReference>
<sequence length="181" mass="21379">MAKTLEKTRKKIAKKRNGAIEALHQHSRDSKRLHTAQVRDDRLEKVARLRRRTDKILLQRVAFFQEVCRENENKPLELQGVHTAINEFVHQFDEEYDQVRKERRPGRPASMREDLLKMRIEALLREQKDGFYMPDISNEANVVMLDRWEGSWAYLPNLVWIKISAEGTIRPSKFPLETTGK</sequence>